<sequence length="73" mass="8700">MDVHVPLGNNIKIDKKMFAKMNFIYNAIEDGWTVNKRHDKYVFTHSHDKRREVLSEDYLTTFIKTNLTLNTNK</sequence>
<protein>
    <submittedName>
        <fullName evidence="1">Uncharacterized protein</fullName>
    </submittedName>
</protein>
<name>A0A6C0FD97_9ZZZZ</name>
<accession>A0A6C0FD97</accession>
<dbReference type="AlphaFoldDB" id="A0A6C0FD97"/>
<evidence type="ECO:0000313" key="1">
    <source>
        <dbReference type="EMBL" id="QHT38841.1"/>
    </source>
</evidence>
<proteinExistence type="predicted"/>
<reference evidence="1" key="1">
    <citation type="journal article" date="2020" name="Nature">
        <title>Giant virus diversity and host interactions through global metagenomics.</title>
        <authorList>
            <person name="Schulz F."/>
            <person name="Roux S."/>
            <person name="Paez-Espino D."/>
            <person name="Jungbluth S."/>
            <person name="Walsh D.A."/>
            <person name="Denef V.J."/>
            <person name="McMahon K.D."/>
            <person name="Konstantinidis K.T."/>
            <person name="Eloe-Fadrosh E.A."/>
            <person name="Kyrpides N.C."/>
            <person name="Woyke T."/>
        </authorList>
    </citation>
    <scope>NUCLEOTIDE SEQUENCE</scope>
    <source>
        <strain evidence="1">GVMAG-S-ERX556106-38</strain>
    </source>
</reference>
<dbReference type="EMBL" id="MN738835">
    <property type="protein sequence ID" value="QHT38841.1"/>
    <property type="molecule type" value="Genomic_DNA"/>
</dbReference>
<organism evidence="1">
    <name type="scientific">viral metagenome</name>
    <dbReference type="NCBI Taxonomy" id="1070528"/>
    <lineage>
        <taxon>unclassified sequences</taxon>
        <taxon>metagenomes</taxon>
        <taxon>organismal metagenomes</taxon>
    </lineage>
</organism>